<dbReference type="InterPro" id="IPR007197">
    <property type="entry name" value="rSAM"/>
</dbReference>
<dbReference type="InterPro" id="IPR058240">
    <property type="entry name" value="rSAM_sf"/>
</dbReference>
<evidence type="ECO:0000256" key="1">
    <source>
        <dbReference type="ARBA" id="ARBA00022691"/>
    </source>
</evidence>
<accession>A0A5J4QJG6</accession>
<protein>
    <submittedName>
        <fullName evidence="6">Sporulation killing factor maturation protein SkfB</fullName>
        <ecNumber evidence="6">1.21.98.-</ecNumber>
    </submittedName>
</protein>
<dbReference type="GO" id="GO:0016491">
    <property type="term" value="F:oxidoreductase activity"/>
    <property type="evidence" value="ECO:0007669"/>
    <property type="project" value="UniProtKB-KW"/>
</dbReference>
<keyword evidence="2" id="KW-0479">Metal-binding</keyword>
<dbReference type="GO" id="GO:0046872">
    <property type="term" value="F:metal ion binding"/>
    <property type="evidence" value="ECO:0007669"/>
    <property type="project" value="UniProtKB-KW"/>
</dbReference>
<dbReference type="Pfam" id="PF04055">
    <property type="entry name" value="Radical_SAM"/>
    <property type="match status" value="1"/>
</dbReference>
<sequence length="362" mass="40298">MTTRELNIYMNQSIERLIKNTLKATFANPQATAFVLKMQKVIVEAQKKRENYETSGTHIPAFLISSITDNCNLFCSGCYARSNGICGTSKSTGENLSVMQWKQIFTDAVEMGISFNLLAGGEPLLRKDVIFAAADVKNMIFPVFTNGTLLQGEYLDIFVNNRNLIPVLSLEGEQNETDKRRGNGVYDKIMLVMKQLNAKKLFFGTSVTVTTENRQTVTSTSFLETLQKSGCKLVIYVEYVPIEKDTAYLALTNKDCEELDQAIDILRKQYESTIFLSFPGDEKYMGGCLAAGRGFFHISPGGNAEACPFSPYSDRNLTQVSLLEAIQSPFFEKLRSSGLVDGEHTGGCTLFEKEDDVKNLLL</sequence>
<proteinExistence type="predicted"/>
<dbReference type="Gene3D" id="3.20.20.70">
    <property type="entry name" value="Aldolase class I"/>
    <property type="match status" value="1"/>
</dbReference>
<feature type="domain" description="Radical SAM core" evidence="5">
    <location>
        <begin position="66"/>
        <end position="217"/>
    </location>
</feature>
<evidence type="ECO:0000313" key="6">
    <source>
        <dbReference type="EMBL" id="KAA6321001.1"/>
    </source>
</evidence>
<reference evidence="6" key="1">
    <citation type="submission" date="2019-03" db="EMBL/GenBank/DDBJ databases">
        <title>Single cell metagenomics reveals metabolic interactions within the superorganism composed of flagellate Streblomastix strix and complex community of Bacteroidetes bacteria on its surface.</title>
        <authorList>
            <person name="Treitli S.C."/>
            <person name="Kolisko M."/>
            <person name="Husnik F."/>
            <person name="Keeling P."/>
            <person name="Hampl V."/>
        </authorList>
    </citation>
    <scope>NUCLEOTIDE SEQUENCE</scope>
    <source>
        <strain evidence="6">STM</strain>
    </source>
</reference>
<dbReference type="CDD" id="cd01335">
    <property type="entry name" value="Radical_SAM"/>
    <property type="match status" value="1"/>
</dbReference>
<dbReference type="InterPro" id="IPR013785">
    <property type="entry name" value="Aldolase_TIM"/>
</dbReference>
<dbReference type="EC" id="1.21.98.-" evidence="6"/>
<organism evidence="6">
    <name type="scientific">termite gut metagenome</name>
    <dbReference type="NCBI Taxonomy" id="433724"/>
    <lineage>
        <taxon>unclassified sequences</taxon>
        <taxon>metagenomes</taxon>
        <taxon>organismal metagenomes</taxon>
    </lineage>
</organism>
<dbReference type="SUPFAM" id="SSF102114">
    <property type="entry name" value="Radical SAM enzymes"/>
    <property type="match status" value="1"/>
</dbReference>
<keyword evidence="4" id="KW-0411">Iron-sulfur</keyword>
<keyword evidence="1" id="KW-0949">S-adenosyl-L-methionine</keyword>
<gene>
    <name evidence="6" type="ORF">EZS27_029295</name>
</gene>
<keyword evidence="6" id="KW-0560">Oxidoreductase</keyword>
<dbReference type="PANTHER" id="PTHR43524:SF1">
    <property type="entry name" value="RADICAL SAM SUPERFAMILY PROTEIN"/>
    <property type="match status" value="1"/>
</dbReference>
<evidence type="ECO:0000256" key="3">
    <source>
        <dbReference type="ARBA" id="ARBA00023004"/>
    </source>
</evidence>
<name>A0A5J4QJG6_9ZZZZ</name>
<comment type="caution">
    <text evidence="6">The sequence shown here is derived from an EMBL/GenBank/DDBJ whole genome shotgun (WGS) entry which is preliminary data.</text>
</comment>
<dbReference type="AlphaFoldDB" id="A0A5J4QJG6"/>
<dbReference type="PANTHER" id="PTHR43524">
    <property type="entry name" value="RADICAL SAM SUPERFAMILY PROTEIN"/>
    <property type="match status" value="1"/>
</dbReference>
<evidence type="ECO:0000256" key="2">
    <source>
        <dbReference type="ARBA" id="ARBA00022723"/>
    </source>
</evidence>
<dbReference type="GO" id="GO:0051536">
    <property type="term" value="F:iron-sulfur cluster binding"/>
    <property type="evidence" value="ECO:0007669"/>
    <property type="project" value="UniProtKB-KW"/>
</dbReference>
<evidence type="ECO:0000256" key="4">
    <source>
        <dbReference type="ARBA" id="ARBA00023014"/>
    </source>
</evidence>
<dbReference type="SFLD" id="SFLDS00029">
    <property type="entry name" value="Radical_SAM"/>
    <property type="match status" value="1"/>
</dbReference>
<dbReference type="SFLD" id="SFLDG01067">
    <property type="entry name" value="SPASM/twitch_domain_containing"/>
    <property type="match status" value="1"/>
</dbReference>
<dbReference type="EMBL" id="SNRY01003432">
    <property type="protein sequence ID" value="KAA6321001.1"/>
    <property type="molecule type" value="Genomic_DNA"/>
</dbReference>
<evidence type="ECO:0000259" key="5">
    <source>
        <dbReference type="Pfam" id="PF04055"/>
    </source>
</evidence>
<keyword evidence="3" id="KW-0408">Iron</keyword>